<feature type="transmembrane region" description="Helical" evidence="1">
    <location>
        <begin position="53"/>
        <end position="71"/>
    </location>
</feature>
<name>A0A7X6B9I4_9SPHN</name>
<dbReference type="Proteomes" id="UP000535078">
    <property type="component" value="Unassembled WGS sequence"/>
</dbReference>
<proteinExistence type="predicted"/>
<dbReference type="RefSeq" id="WP_167921306.1">
    <property type="nucleotide sequence ID" value="NZ_JAATIT010000002.1"/>
</dbReference>
<dbReference type="AlphaFoldDB" id="A0A7X6B9I4"/>
<keyword evidence="3" id="KW-1185">Reference proteome</keyword>
<protein>
    <recommendedName>
        <fullName evidence="4">Transmembrane protein</fullName>
    </recommendedName>
</protein>
<keyword evidence="1" id="KW-0472">Membrane</keyword>
<evidence type="ECO:0000256" key="1">
    <source>
        <dbReference type="SAM" id="Phobius"/>
    </source>
</evidence>
<keyword evidence="1" id="KW-0812">Transmembrane</keyword>
<feature type="transmembrane region" description="Helical" evidence="1">
    <location>
        <begin position="77"/>
        <end position="94"/>
    </location>
</feature>
<feature type="transmembrane region" description="Helical" evidence="1">
    <location>
        <begin position="123"/>
        <end position="144"/>
    </location>
</feature>
<reference evidence="2 3" key="1">
    <citation type="submission" date="2020-03" db="EMBL/GenBank/DDBJ databases">
        <title>Genomic Encyclopedia of Type Strains, Phase IV (KMG-IV): sequencing the most valuable type-strain genomes for metagenomic binning, comparative biology and taxonomic classification.</title>
        <authorList>
            <person name="Goeker M."/>
        </authorList>
    </citation>
    <scope>NUCLEOTIDE SEQUENCE [LARGE SCALE GENOMIC DNA]</scope>
    <source>
        <strain evidence="2 3">DSM 25229</strain>
    </source>
</reference>
<comment type="caution">
    <text evidence="2">The sequence shown here is derived from an EMBL/GenBank/DDBJ whole genome shotgun (WGS) entry which is preliminary data.</text>
</comment>
<evidence type="ECO:0000313" key="2">
    <source>
        <dbReference type="EMBL" id="NJB89852.1"/>
    </source>
</evidence>
<evidence type="ECO:0008006" key="4">
    <source>
        <dbReference type="Google" id="ProtNLM"/>
    </source>
</evidence>
<evidence type="ECO:0000313" key="3">
    <source>
        <dbReference type="Proteomes" id="UP000535078"/>
    </source>
</evidence>
<dbReference type="EMBL" id="JAATIT010000002">
    <property type="protein sequence ID" value="NJB89852.1"/>
    <property type="molecule type" value="Genomic_DNA"/>
</dbReference>
<keyword evidence="1" id="KW-1133">Transmembrane helix</keyword>
<organism evidence="2 3">
    <name type="scientific">Sphingopyxis italica</name>
    <dbReference type="NCBI Taxonomy" id="1129133"/>
    <lineage>
        <taxon>Bacteria</taxon>
        <taxon>Pseudomonadati</taxon>
        <taxon>Pseudomonadota</taxon>
        <taxon>Alphaproteobacteria</taxon>
        <taxon>Sphingomonadales</taxon>
        <taxon>Sphingomonadaceae</taxon>
        <taxon>Sphingopyxis</taxon>
    </lineage>
</organism>
<sequence>MTDFSDDSFSDDGGLHALWQGSEPILAPLPLDEIKRQAGRFGDAIRRRNRREYVATALVVAVFAFYAAIFAEPLVKLGSLLIIAGALVVAWQLARRTSRADPDAEAQDISGYYRARLVREEHMLARVGRWYLAPFVPGLLLFLLGQAKASGMGGSLVFLLVVAFQLLVFGSIWILNRRAAAMLRARIARIDRAGTLQGDSQ</sequence>
<feature type="transmembrane region" description="Helical" evidence="1">
    <location>
        <begin position="156"/>
        <end position="176"/>
    </location>
</feature>
<accession>A0A7X6B9I4</accession>
<gene>
    <name evidence="2" type="ORF">GGR90_002027</name>
</gene>